<dbReference type="GeneID" id="39868619"/>
<evidence type="ECO:0000313" key="2">
    <source>
        <dbReference type="EMBL" id="SCN12507.1"/>
    </source>
</evidence>
<dbReference type="KEGG" id="pmal:PMUG01_08063300"/>
<organism evidence="2 3">
    <name type="scientific">Plasmodium malariae</name>
    <dbReference type="NCBI Taxonomy" id="5858"/>
    <lineage>
        <taxon>Eukaryota</taxon>
        <taxon>Sar</taxon>
        <taxon>Alveolata</taxon>
        <taxon>Apicomplexa</taxon>
        <taxon>Aconoidasida</taxon>
        <taxon>Haemosporida</taxon>
        <taxon>Plasmodiidae</taxon>
        <taxon>Plasmodium</taxon>
        <taxon>Plasmodium (Plasmodium)</taxon>
    </lineage>
</organism>
<evidence type="ECO:0000313" key="3">
    <source>
        <dbReference type="Proteomes" id="UP000219813"/>
    </source>
</evidence>
<keyword evidence="1" id="KW-0472">Membrane</keyword>
<keyword evidence="1" id="KW-1133">Transmembrane helix</keyword>
<feature type="transmembrane region" description="Helical" evidence="1">
    <location>
        <begin position="239"/>
        <end position="263"/>
    </location>
</feature>
<gene>
    <name evidence="2" type="primary">PmUG01_08063300</name>
    <name evidence="2" type="ORF">PMUG01_08063300</name>
</gene>
<proteinExistence type="predicted"/>
<dbReference type="OrthoDB" id="10672143at2759"/>
<protein>
    <submittedName>
        <fullName evidence="2">Fam-l protein</fullName>
    </submittedName>
</protein>
<feature type="transmembrane region" description="Helical" evidence="1">
    <location>
        <begin position="161"/>
        <end position="179"/>
    </location>
</feature>
<dbReference type="AlphaFoldDB" id="A0A1D3PBA8"/>
<dbReference type="Pfam" id="PF12420">
    <property type="entry name" value="DUF3671"/>
    <property type="match status" value="1"/>
</dbReference>
<dbReference type="VEuPathDB" id="PlasmoDB:PmUG01_08063300"/>
<accession>A0A1D3PBA8</accession>
<sequence>MEHKIKLMIFIKISTFIFLSWKYYLCTYMSTHNRSLIKFYNHDKKLFTRNYRLLEKYKKNMNAGIICLKEEIQSGVNDKNDISYYEKCILEKKKQSNEKLPRNARRYEKNVKNKSCILVTKKCSYLEKKIFKELDYVNFLKNNRTLSDKFYKKIILKKHKLRFFLPLSLLLLLSVSIILDYSSDLGLVRGLFWIVNTCYVNNSWQSILGKLLKKTSPLNEIFKIIKSNSKDANLYVTSLFWTSIYCISFLMLGITIILGVVYYHKKVKKYEEIKFRKRYNE</sequence>
<keyword evidence="1" id="KW-0812">Transmembrane</keyword>
<dbReference type="Proteomes" id="UP000219813">
    <property type="component" value="Chromosome 8"/>
</dbReference>
<dbReference type="RefSeq" id="XP_028861439.1">
    <property type="nucleotide sequence ID" value="XM_029004784.1"/>
</dbReference>
<evidence type="ECO:0000256" key="1">
    <source>
        <dbReference type="SAM" id="Phobius"/>
    </source>
</evidence>
<dbReference type="InterPro" id="IPR022139">
    <property type="entry name" value="Fam-L/Fam-M-like_plasmodium"/>
</dbReference>
<reference evidence="2 3" key="1">
    <citation type="submission" date="2016-06" db="EMBL/GenBank/DDBJ databases">
        <authorList>
            <consortium name="Pathogen Informatics"/>
        </authorList>
    </citation>
    <scope>NUCLEOTIDE SEQUENCE [LARGE SCALE GENOMIC DNA]</scope>
</reference>
<name>A0A1D3PBA8_PLAMA</name>
<dbReference type="EMBL" id="LT594629">
    <property type="protein sequence ID" value="SCN12507.1"/>
    <property type="molecule type" value="Genomic_DNA"/>
</dbReference>
<keyword evidence="3" id="KW-1185">Reference proteome</keyword>